<dbReference type="AlphaFoldDB" id="E9HGU5"/>
<dbReference type="InterPro" id="IPR044399">
    <property type="entry name" value="Mb-like_M"/>
</dbReference>
<keyword evidence="8" id="KW-1185">Reference proteome</keyword>
<keyword evidence="4" id="KW-0479">Metal-binding</keyword>
<gene>
    <name evidence="7" type="ORF">DAPPUDRAFT_301206</name>
</gene>
<keyword evidence="1" id="KW-0813">Transport</keyword>
<dbReference type="GO" id="GO:0019825">
    <property type="term" value="F:oxygen binding"/>
    <property type="evidence" value="ECO:0007669"/>
    <property type="project" value="InterPro"/>
</dbReference>
<dbReference type="CDD" id="cd01040">
    <property type="entry name" value="Mb-like"/>
    <property type="match status" value="1"/>
</dbReference>
<dbReference type="PhylomeDB" id="E9HGU5"/>
<dbReference type="Gene3D" id="1.10.490.10">
    <property type="entry name" value="Globins"/>
    <property type="match status" value="1"/>
</dbReference>
<dbReference type="PANTHER" id="PTHR47217:SF1">
    <property type="entry name" value="GLOBIN-LIKE PROTEIN"/>
    <property type="match status" value="1"/>
</dbReference>
<protein>
    <recommendedName>
        <fullName evidence="6">Globin domain-containing protein</fullName>
    </recommendedName>
</protein>
<feature type="domain" description="Globin" evidence="6">
    <location>
        <begin position="33"/>
        <end position="178"/>
    </location>
</feature>
<dbReference type="InterPro" id="IPR009050">
    <property type="entry name" value="Globin-like_sf"/>
</dbReference>
<reference evidence="7 8" key="1">
    <citation type="journal article" date="2011" name="Science">
        <title>The ecoresponsive genome of Daphnia pulex.</title>
        <authorList>
            <person name="Colbourne J.K."/>
            <person name="Pfrender M.E."/>
            <person name="Gilbert D."/>
            <person name="Thomas W.K."/>
            <person name="Tucker A."/>
            <person name="Oakley T.H."/>
            <person name="Tokishita S."/>
            <person name="Aerts A."/>
            <person name="Arnold G.J."/>
            <person name="Basu M.K."/>
            <person name="Bauer D.J."/>
            <person name="Caceres C.E."/>
            <person name="Carmel L."/>
            <person name="Casola C."/>
            <person name="Choi J.H."/>
            <person name="Detter J.C."/>
            <person name="Dong Q."/>
            <person name="Dusheyko S."/>
            <person name="Eads B.D."/>
            <person name="Frohlich T."/>
            <person name="Geiler-Samerotte K.A."/>
            <person name="Gerlach D."/>
            <person name="Hatcher P."/>
            <person name="Jogdeo S."/>
            <person name="Krijgsveld J."/>
            <person name="Kriventseva E.V."/>
            <person name="Kultz D."/>
            <person name="Laforsch C."/>
            <person name="Lindquist E."/>
            <person name="Lopez J."/>
            <person name="Manak J.R."/>
            <person name="Muller J."/>
            <person name="Pangilinan J."/>
            <person name="Patwardhan R.P."/>
            <person name="Pitluck S."/>
            <person name="Pritham E.J."/>
            <person name="Rechtsteiner A."/>
            <person name="Rho M."/>
            <person name="Rogozin I.B."/>
            <person name="Sakarya O."/>
            <person name="Salamov A."/>
            <person name="Schaack S."/>
            <person name="Shapiro H."/>
            <person name="Shiga Y."/>
            <person name="Skalitzky C."/>
            <person name="Smith Z."/>
            <person name="Souvorov A."/>
            <person name="Sung W."/>
            <person name="Tang Z."/>
            <person name="Tsuchiya D."/>
            <person name="Tu H."/>
            <person name="Vos H."/>
            <person name="Wang M."/>
            <person name="Wolf Y.I."/>
            <person name="Yamagata H."/>
            <person name="Yamada T."/>
            <person name="Ye Y."/>
            <person name="Shaw J.R."/>
            <person name="Andrews J."/>
            <person name="Crease T.J."/>
            <person name="Tang H."/>
            <person name="Lucas S.M."/>
            <person name="Robertson H.M."/>
            <person name="Bork P."/>
            <person name="Koonin E.V."/>
            <person name="Zdobnov E.M."/>
            <person name="Grigoriev I.V."/>
            <person name="Lynch M."/>
            <person name="Boore J.L."/>
        </authorList>
    </citation>
    <scope>NUCLEOTIDE SEQUENCE [LARGE SCALE GENOMIC DNA]</scope>
</reference>
<dbReference type="PROSITE" id="PS01033">
    <property type="entry name" value="GLOBIN"/>
    <property type="match status" value="1"/>
</dbReference>
<keyword evidence="2" id="KW-0349">Heme</keyword>
<dbReference type="Proteomes" id="UP000000305">
    <property type="component" value="Unassembled WGS sequence"/>
</dbReference>
<keyword evidence="3" id="KW-0561">Oxygen transport</keyword>
<dbReference type="KEGG" id="dpx:DAPPUDRAFT_301206"/>
<dbReference type="EMBL" id="GL732643">
    <property type="protein sequence ID" value="EFX69056.1"/>
    <property type="molecule type" value="Genomic_DNA"/>
</dbReference>
<evidence type="ECO:0000256" key="4">
    <source>
        <dbReference type="ARBA" id="ARBA00022723"/>
    </source>
</evidence>
<evidence type="ECO:0000256" key="3">
    <source>
        <dbReference type="ARBA" id="ARBA00022621"/>
    </source>
</evidence>
<evidence type="ECO:0000256" key="2">
    <source>
        <dbReference type="ARBA" id="ARBA00022617"/>
    </source>
</evidence>
<dbReference type="InterPro" id="IPR012292">
    <property type="entry name" value="Globin/Proto"/>
</dbReference>
<dbReference type="HOGENOM" id="CLU_114678_0_0_1"/>
<evidence type="ECO:0000313" key="8">
    <source>
        <dbReference type="Proteomes" id="UP000000305"/>
    </source>
</evidence>
<proteinExistence type="predicted"/>
<dbReference type="GO" id="GO:0020037">
    <property type="term" value="F:heme binding"/>
    <property type="evidence" value="ECO:0007669"/>
    <property type="project" value="InterPro"/>
</dbReference>
<keyword evidence="5" id="KW-0408">Iron</keyword>
<evidence type="ECO:0000256" key="1">
    <source>
        <dbReference type="ARBA" id="ARBA00022448"/>
    </source>
</evidence>
<dbReference type="OrthoDB" id="436496at2759"/>
<name>E9HGU5_DAPPU</name>
<dbReference type="GO" id="GO:0005344">
    <property type="term" value="F:oxygen carrier activity"/>
    <property type="evidence" value="ECO:0007669"/>
    <property type="project" value="UniProtKB-KW"/>
</dbReference>
<evidence type="ECO:0000256" key="5">
    <source>
        <dbReference type="ARBA" id="ARBA00023004"/>
    </source>
</evidence>
<evidence type="ECO:0000259" key="6">
    <source>
        <dbReference type="PROSITE" id="PS01033"/>
    </source>
</evidence>
<dbReference type="SUPFAM" id="SSF46458">
    <property type="entry name" value="Globin-like"/>
    <property type="match status" value="1"/>
</dbReference>
<sequence length="178" mass="20594">MSKALRFYAPGSDRRHHGGSEKKLFEEFGLQRSLSDSDINLIVSSWNFLKKRLSSFAPKVFIGYLEARTDSKKMFPDFAHVNIAELATNVEFRSRACNCVASLNYIIPHLKRSFPVLQCPALKNLKTKYNQHIDILKSLGIIWVKAMQEELDKKIFTDDVRVVWKKLFSVLKEHVSEF</sequence>
<dbReference type="PANTHER" id="PTHR47217">
    <property type="entry name" value="GLOBIN-LIKE PROTEIN"/>
    <property type="match status" value="1"/>
</dbReference>
<dbReference type="InParanoid" id="E9HGU5"/>
<accession>E9HGU5</accession>
<evidence type="ECO:0000313" key="7">
    <source>
        <dbReference type="EMBL" id="EFX69056.1"/>
    </source>
</evidence>
<organism evidence="7 8">
    <name type="scientific">Daphnia pulex</name>
    <name type="common">Water flea</name>
    <dbReference type="NCBI Taxonomy" id="6669"/>
    <lineage>
        <taxon>Eukaryota</taxon>
        <taxon>Metazoa</taxon>
        <taxon>Ecdysozoa</taxon>
        <taxon>Arthropoda</taxon>
        <taxon>Crustacea</taxon>
        <taxon>Branchiopoda</taxon>
        <taxon>Diplostraca</taxon>
        <taxon>Cladocera</taxon>
        <taxon>Anomopoda</taxon>
        <taxon>Daphniidae</taxon>
        <taxon>Daphnia</taxon>
    </lineage>
</organism>
<dbReference type="GO" id="GO:0046872">
    <property type="term" value="F:metal ion binding"/>
    <property type="evidence" value="ECO:0007669"/>
    <property type="project" value="UniProtKB-KW"/>
</dbReference>
<dbReference type="InterPro" id="IPR000971">
    <property type="entry name" value="Globin"/>
</dbReference>